<keyword evidence="3" id="KW-1185">Reference proteome</keyword>
<reference evidence="2" key="2">
    <citation type="submission" date="2018-08" db="UniProtKB">
        <authorList>
            <consortium name="EnsemblPlants"/>
        </authorList>
    </citation>
    <scope>IDENTIFICATION</scope>
    <source>
        <strain evidence="2">Yugu1</strain>
    </source>
</reference>
<dbReference type="EMBL" id="AGNK02004379">
    <property type="status" value="NOT_ANNOTATED_CDS"/>
    <property type="molecule type" value="Genomic_DNA"/>
</dbReference>
<dbReference type="Proteomes" id="UP000004995">
    <property type="component" value="Unassembled WGS sequence"/>
</dbReference>
<dbReference type="EnsemblPlants" id="KQK97594">
    <property type="protein sequence ID" value="KQK97594"/>
    <property type="gene ID" value="SETIT_012550mg"/>
</dbReference>
<dbReference type="Gramene" id="KQK97594">
    <property type="protein sequence ID" value="KQK97594"/>
    <property type="gene ID" value="SETIT_012550mg"/>
</dbReference>
<proteinExistence type="predicted"/>
<sequence length="56" mass="5806">MRDEHRMLSSSSSNSSSSTADAAPTEEAPVAAGPAAPTARVKVLFFARARDRTGVS</sequence>
<organism evidence="2 3">
    <name type="scientific">Setaria italica</name>
    <name type="common">Foxtail millet</name>
    <name type="synonym">Panicum italicum</name>
    <dbReference type="NCBI Taxonomy" id="4555"/>
    <lineage>
        <taxon>Eukaryota</taxon>
        <taxon>Viridiplantae</taxon>
        <taxon>Streptophyta</taxon>
        <taxon>Embryophyta</taxon>
        <taxon>Tracheophyta</taxon>
        <taxon>Spermatophyta</taxon>
        <taxon>Magnoliopsida</taxon>
        <taxon>Liliopsida</taxon>
        <taxon>Poales</taxon>
        <taxon>Poaceae</taxon>
        <taxon>PACMAD clade</taxon>
        <taxon>Panicoideae</taxon>
        <taxon>Panicodae</taxon>
        <taxon>Paniceae</taxon>
        <taxon>Cenchrinae</taxon>
        <taxon>Setaria</taxon>
    </lineage>
</organism>
<dbReference type="InParanoid" id="K3YE88"/>
<reference evidence="3" key="1">
    <citation type="journal article" date="2012" name="Nat. Biotechnol.">
        <title>Reference genome sequence of the model plant Setaria.</title>
        <authorList>
            <person name="Bennetzen J.L."/>
            <person name="Schmutz J."/>
            <person name="Wang H."/>
            <person name="Percifield R."/>
            <person name="Hawkins J."/>
            <person name="Pontaroli A.C."/>
            <person name="Estep M."/>
            <person name="Feng L."/>
            <person name="Vaughn J.N."/>
            <person name="Grimwood J."/>
            <person name="Jenkins J."/>
            <person name="Barry K."/>
            <person name="Lindquist E."/>
            <person name="Hellsten U."/>
            <person name="Deshpande S."/>
            <person name="Wang X."/>
            <person name="Wu X."/>
            <person name="Mitros T."/>
            <person name="Triplett J."/>
            <person name="Yang X."/>
            <person name="Ye C.Y."/>
            <person name="Mauro-Herrera M."/>
            <person name="Wang L."/>
            <person name="Li P."/>
            <person name="Sharma M."/>
            <person name="Sharma R."/>
            <person name="Ronald P.C."/>
            <person name="Panaud O."/>
            <person name="Kellogg E.A."/>
            <person name="Brutnell T.P."/>
            <person name="Doust A.N."/>
            <person name="Tuskan G.A."/>
            <person name="Rokhsar D."/>
            <person name="Devos K.M."/>
        </authorList>
    </citation>
    <scope>NUCLEOTIDE SEQUENCE [LARGE SCALE GENOMIC DNA]</scope>
    <source>
        <strain evidence="3">cv. Yugu1</strain>
    </source>
</reference>
<evidence type="ECO:0000256" key="1">
    <source>
        <dbReference type="SAM" id="MobiDB-lite"/>
    </source>
</evidence>
<dbReference type="AlphaFoldDB" id="K3YE88"/>
<accession>K3YE88</accession>
<feature type="region of interest" description="Disordered" evidence="1">
    <location>
        <begin position="1"/>
        <end position="36"/>
    </location>
</feature>
<dbReference type="HOGENOM" id="CLU_3017878_0_0_1"/>
<feature type="compositionally biased region" description="Low complexity" evidence="1">
    <location>
        <begin position="9"/>
        <end position="36"/>
    </location>
</feature>
<name>K3YE88_SETIT</name>
<evidence type="ECO:0000313" key="3">
    <source>
        <dbReference type="Proteomes" id="UP000004995"/>
    </source>
</evidence>
<evidence type="ECO:0000313" key="2">
    <source>
        <dbReference type="EnsemblPlants" id="KQK97594"/>
    </source>
</evidence>
<protein>
    <submittedName>
        <fullName evidence="2">Uncharacterized protein</fullName>
    </submittedName>
</protein>